<comment type="function">
    <text evidence="14">Bifunctional enzyme that catalyzes two sequential steps of tryptophan biosynthetic pathway. The first reaction is catalyzed by the isomerase, coded by the TrpF domain; the second reaction is catalyzed by the synthase, coded by the TrpC domain.</text>
</comment>
<dbReference type="InterPro" id="IPR045186">
    <property type="entry name" value="Indole-3-glycerol_P_synth"/>
</dbReference>
<evidence type="ECO:0000256" key="5">
    <source>
        <dbReference type="ARBA" id="ARBA00007902"/>
    </source>
</evidence>
<dbReference type="PANTHER" id="PTHR22854">
    <property type="entry name" value="TRYPTOPHAN BIOSYNTHESIS PROTEIN"/>
    <property type="match status" value="1"/>
</dbReference>
<dbReference type="InterPro" id="IPR011060">
    <property type="entry name" value="RibuloseP-bd_barrel"/>
</dbReference>
<dbReference type="EMBL" id="LN907858">
    <property type="protein sequence ID" value="CUU39859.1"/>
    <property type="molecule type" value="Genomic_DNA"/>
</dbReference>
<dbReference type="GO" id="GO:0000162">
    <property type="term" value="P:L-tryptophan biosynthetic process"/>
    <property type="evidence" value="ECO:0007669"/>
    <property type="project" value="UniProtKB-UniRule"/>
</dbReference>
<evidence type="ECO:0000313" key="18">
    <source>
        <dbReference type="EMBL" id="CUU39859.1"/>
    </source>
</evidence>
<evidence type="ECO:0000256" key="10">
    <source>
        <dbReference type="ARBA" id="ARBA00023141"/>
    </source>
</evidence>
<evidence type="ECO:0000256" key="11">
    <source>
        <dbReference type="ARBA" id="ARBA00023235"/>
    </source>
</evidence>
<keyword evidence="11 15" id="KW-0413">Isomerase</keyword>
<dbReference type="RefSeq" id="WP_231944859.1">
    <property type="nucleotide sequence ID" value="NZ_CAOJBX010000004.1"/>
</dbReference>
<keyword evidence="12 18" id="KW-0456">Lyase</keyword>
<feature type="domain" description="Indole-3-glycerol phosphate synthase" evidence="16">
    <location>
        <begin position="29"/>
        <end position="263"/>
    </location>
</feature>
<dbReference type="HAMAP" id="MF_00135">
    <property type="entry name" value="PRAI"/>
    <property type="match status" value="1"/>
</dbReference>
<evidence type="ECO:0000256" key="7">
    <source>
        <dbReference type="ARBA" id="ARBA00022605"/>
    </source>
</evidence>
<keyword evidence="7 15" id="KW-0028">Amino-acid biosynthesis</keyword>
<dbReference type="InterPro" id="IPR013798">
    <property type="entry name" value="Indole-3-glycerol_P_synth_dom"/>
</dbReference>
<comment type="similarity">
    <text evidence="5">In the N-terminal section; belongs to the TrpC family.</text>
</comment>
<sequence>MQERKMIEILHKITQERAQDITQKGFALGHNVPQSRIHPLIKPKLDSTFFIAEIKRASPSHGDLSKIDEPIKLAQDYLNGGAGAISVLCEERHFKGSLADLMAVKSAYPNACILRKDFIQYPQEIEISYRAGADMVLLIAAMFINEDKGFIHLQAIYEECLKYGITPLLEVHTQKEIDFIAPLNPTLVGINARNLHTLEIDIIQACALKSAITSTLPHTQVMFESGINSPHSAFIVGSFGFSGILCGSYLVAHNNPTRALQSLKNAFLIGKNQQPRFYRYTFPTLTRHNIESTKIESAQVGDSQILLKVCGITNLDNALLIAEEATKYQHKITFMLGFILAQNSPRFIESKRIKEISKALHSLYPHILRVVVVKDDKNALNEAKTLYEQGHIDAIQLHGLDSLTPHTFAHIPLKEATFCFYGVQNIAKAEDFIADYEGAFCLVDSQSAQGGGSGKRIDTNVLCHLKERYLCIAGGISADNINEFLSLSPTMLDISSGVESVPGVKDIDKIKMILHTIESYQAKKASSH</sequence>
<gene>
    <name evidence="15" type="primary">trpF</name>
    <name evidence="18" type="ORF">BN2458_PEG0974</name>
</gene>
<keyword evidence="8" id="KW-0210">Decarboxylase</keyword>
<evidence type="ECO:0000256" key="6">
    <source>
        <dbReference type="ARBA" id="ARBA00009847"/>
    </source>
</evidence>
<dbReference type="GO" id="GO:0004640">
    <property type="term" value="F:phosphoribosylanthranilate isomerase activity"/>
    <property type="evidence" value="ECO:0007669"/>
    <property type="project" value="UniProtKB-UniRule"/>
</dbReference>
<name>A0A0S4PU79_9HELI</name>
<dbReference type="GO" id="GO:0004425">
    <property type="term" value="F:indole-3-glycerol-phosphate synthase activity"/>
    <property type="evidence" value="ECO:0007669"/>
    <property type="project" value="UniProtKB-EC"/>
</dbReference>
<dbReference type="Proteomes" id="UP000064525">
    <property type="component" value="Chromosome I"/>
</dbReference>
<comment type="catalytic activity">
    <reaction evidence="1 15">
        <text>N-(5-phospho-beta-D-ribosyl)anthranilate = 1-(2-carboxyphenylamino)-1-deoxy-D-ribulose 5-phosphate</text>
        <dbReference type="Rhea" id="RHEA:21540"/>
        <dbReference type="ChEBI" id="CHEBI:18277"/>
        <dbReference type="ChEBI" id="CHEBI:58613"/>
        <dbReference type="EC" id="5.3.1.24"/>
    </reaction>
</comment>
<dbReference type="CDD" id="cd00405">
    <property type="entry name" value="PRAI"/>
    <property type="match status" value="1"/>
</dbReference>
<evidence type="ECO:0000259" key="16">
    <source>
        <dbReference type="Pfam" id="PF00218"/>
    </source>
</evidence>
<dbReference type="InterPro" id="IPR013785">
    <property type="entry name" value="Aldolase_TIM"/>
</dbReference>
<dbReference type="KEGG" id="hty:BN2458_PEG0974"/>
<evidence type="ECO:0000256" key="8">
    <source>
        <dbReference type="ARBA" id="ARBA00022793"/>
    </source>
</evidence>
<proteinExistence type="inferred from homology"/>
<comment type="catalytic activity">
    <reaction evidence="2">
        <text>1-(2-carboxyphenylamino)-1-deoxy-D-ribulose 5-phosphate + H(+) = (1S,2R)-1-C-(indol-3-yl)glycerol 3-phosphate + CO2 + H2O</text>
        <dbReference type="Rhea" id="RHEA:23476"/>
        <dbReference type="ChEBI" id="CHEBI:15377"/>
        <dbReference type="ChEBI" id="CHEBI:15378"/>
        <dbReference type="ChEBI" id="CHEBI:16526"/>
        <dbReference type="ChEBI" id="CHEBI:58613"/>
        <dbReference type="ChEBI" id="CHEBI:58866"/>
        <dbReference type="EC" id="4.1.1.48"/>
    </reaction>
</comment>
<dbReference type="PANTHER" id="PTHR22854:SF2">
    <property type="entry name" value="INDOLE-3-GLYCEROL-PHOSPHATE SYNTHASE"/>
    <property type="match status" value="1"/>
</dbReference>
<keyword evidence="13" id="KW-0511">Multifunctional enzyme</keyword>
<keyword evidence="10 15" id="KW-0057">Aromatic amino acid biosynthesis</keyword>
<keyword evidence="9 15" id="KW-0822">Tryptophan biosynthesis</keyword>
<dbReference type="UniPathway" id="UPA00035">
    <property type="reaction ID" value="UER00042"/>
</dbReference>
<feature type="domain" description="N-(5'phosphoribosyl) anthranilate isomerase (PRAI)" evidence="17">
    <location>
        <begin position="308"/>
        <end position="514"/>
    </location>
</feature>
<dbReference type="Gene3D" id="3.20.20.70">
    <property type="entry name" value="Aldolase class I"/>
    <property type="match status" value="2"/>
</dbReference>
<dbReference type="GeneID" id="78151205"/>
<evidence type="ECO:0000256" key="4">
    <source>
        <dbReference type="ARBA" id="ARBA00004696"/>
    </source>
</evidence>
<reference evidence="19" key="1">
    <citation type="submission" date="2015-11" db="EMBL/GenBank/DDBJ databases">
        <authorList>
            <person name="Anvar S.Y."/>
        </authorList>
    </citation>
    <scope>NUCLEOTIDE SEQUENCE [LARGE SCALE GENOMIC DNA]</scope>
</reference>
<dbReference type="CDD" id="cd00331">
    <property type="entry name" value="IGPS"/>
    <property type="match status" value="1"/>
</dbReference>
<dbReference type="PATRIC" id="fig|76936.10.peg.953"/>
<comment type="similarity">
    <text evidence="6">In the C-terminal section; belongs to the TrpF family.</text>
</comment>
<evidence type="ECO:0000256" key="9">
    <source>
        <dbReference type="ARBA" id="ARBA00022822"/>
    </source>
</evidence>
<evidence type="ECO:0000256" key="12">
    <source>
        <dbReference type="ARBA" id="ARBA00023239"/>
    </source>
</evidence>
<evidence type="ECO:0000256" key="1">
    <source>
        <dbReference type="ARBA" id="ARBA00001164"/>
    </source>
</evidence>
<comment type="similarity">
    <text evidence="15">Belongs to the TrpF family.</text>
</comment>
<evidence type="ECO:0000256" key="14">
    <source>
        <dbReference type="ARBA" id="ARBA00025592"/>
    </source>
</evidence>
<dbReference type="InterPro" id="IPR001240">
    <property type="entry name" value="PRAI_dom"/>
</dbReference>
<evidence type="ECO:0000259" key="17">
    <source>
        <dbReference type="Pfam" id="PF00697"/>
    </source>
</evidence>
<dbReference type="SUPFAM" id="SSF51366">
    <property type="entry name" value="Ribulose-phoshate binding barrel"/>
    <property type="match status" value="2"/>
</dbReference>
<evidence type="ECO:0000256" key="13">
    <source>
        <dbReference type="ARBA" id="ARBA00023268"/>
    </source>
</evidence>
<evidence type="ECO:0000313" key="19">
    <source>
        <dbReference type="Proteomes" id="UP000064525"/>
    </source>
</evidence>
<protein>
    <recommendedName>
        <fullName evidence="15">N-(5'-phosphoribosyl)anthranilate isomerase</fullName>
        <shortName evidence="15">PRAI</shortName>
        <ecNumber evidence="15">5.3.1.24</ecNumber>
    </recommendedName>
</protein>
<comment type="pathway">
    <text evidence="4">Amino-acid biosynthesis; L-tryptophan biosynthesis; L-tryptophan from chorismate: step 4/5.</text>
</comment>
<evidence type="ECO:0000256" key="2">
    <source>
        <dbReference type="ARBA" id="ARBA00001633"/>
    </source>
</evidence>
<dbReference type="Pfam" id="PF00218">
    <property type="entry name" value="IGPS"/>
    <property type="match status" value="1"/>
</dbReference>
<dbReference type="PROSITE" id="PS00614">
    <property type="entry name" value="IGPS"/>
    <property type="match status" value="1"/>
</dbReference>
<dbReference type="InterPro" id="IPR001468">
    <property type="entry name" value="Indole-3-GlycerolPSynthase_CS"/>
</dbReference>
<dbReference type="EC" id="5.3.1.24" evidence="15"/>
<dbReference type="Pfam" id="PF00697">
    <property type="entry name" value="PRAI"/>
    <property type="match status" value="1"/>
</dbReference>
<accession>A0A0S4PU79</accession>
<evidence type="ECO:0000256" key="15">
    <source>
        <dbReference type="HAMAP-Rule" id="MF_00135"/>
    </source>
</evidence>
<evidence type="ECO:0000256" key="3">
    <source>
        <dbReference type="ARBA" id="ARBA00004664"/>
    </source>
</evidence>
<organism evidence="18 19">
    <name type="scientific">Helicobacter typhlonius</name>
    <dbReference type="NCBI Taxonomy" id="76936"/>
    <lineage>
        <taxon>Bacteria</taxon>
        <taxon>Pseudomonadati</taxon>
        <taxon>Campylobacterota</taxon>
        <taxon>Epsilonproteobacteria</taxon>
        <taxon>Campylobacterales</taxon>
        <taxon>Helicobacteraceae</taxon>
        <taxon>Helicobacter</taxon>
    </lineage>
</organism>
<dbReference type="AlphaFoldDB" id="A0A0S4PU79"/>
<comment type="pathway">
    <text evidence="3 15">Amino-acid biosynthesis; L-tryptophan biosynthesis; L-tryptophan from chorismate: step 3/5.</text>
</comment>